<dbReference type="Pfam" id="PF03140">
    <property type="entry name" value="DUF247"/>
    <property type="match status" value="1"/>
</dbReference>
<comment type="caution">
    <text evidence="1">The sequence shown here is derived from an EMBL/GenBank/DDBJ whole genome shotgun (WGS) entry which is preliminary data.</text>
</comment>
<accession>A0AAD7Q868</accession>
<keyword evidence="2" id="KW-1185">Reference proteome</keyword>
<name>A0AAD7Q868_QUISA</name>
<evidence type="ECO:0000313" key="1">
    <source>
        <dbReference type="EMBL" id="KAJ7976676.1"/>
    </source>
</evidence>
<dbReference type="Proteomes" id="UP001163823">
    <property type="component" value="Chromosome 3"/>
</dbReference>
<proteinExistence type="predicted"/>
<gene>
    <name evidence="1" type="ORF">O6P43_006426</name>
</gene>
<organism evidence="1 2">
    <name type="scientific">Quillaja saponaria</name>
    <name type="common">Soap bark tree</name>
    <dbReference type="NCBI Taxonomy" id="32244"/>
    <lineage>
        <taxon>Eukaryota</taxon>
        <taxon>Viridiplantae</taxon>
        <taxon>Streptophyta</taxon>
        <taxon>Embryophyta</taxon>
        <taxon>Tracheophyta</taxon>
        <taxon>Spermatophyta</taxon>
        <taxon>Magnoliopsida</taxon>
        <taxon>eudicotyledons</taxon>
        <taxon>Gunneridae</taxon>
        <taxon>Pentapetalae</taxon>
        <taxon>rosids</taxon>
        <taxon>fabids</taxon>
        <taxon>Fabales</taxon>
        <taxon>Quillajaceae</taxon>
        <taxon>Quillaja</taxon>
    </lineage>
</organism>
<dbReference type="EMBL" id="JARAOO010000003">
    <property type="protein sequence ID" value="KAJ7976676.1"/>
    <property type="molecule type" value="Genomic_DNA"/>
</dbReference>
<dbReference type="KEGG" id="qsa:O6P43_006426"/>
<sequence>MSPIDIEVSGKAWNNEWVNSIMETIDPLGYNQMRGPKIPRVPETLRDSNEKCYDPLAVSIGPYHHGESKLQTVEKLKPFMAKQYVLNSGIPVDDFYCKVVEVADNARNCYAKDSLNDIDNEKFKKMMFLDGCFIL</sequence>
<dbReference type="AlphaFoldDB" id="A0AAD7Q868"/>
<dbReference type="InterPro" id="IPR004158">
    <property type="entry name" value="DUF247_pln"/>
</dbReference>
<evidence type="ECO:0000313" key="2">
    <source>
        <dbReference type="Proteomes" id="UP001163823"/>
    </source>
</evidence>
<protein>
    <submittedName>
        <fullName evidence="1">Uncharacterized protein</fullName>
    </submittedName>
</protein>
<reference evidence="1" key="1">
    <citation type="journal article" date="2023" name="Science">
        <title>Elucidation of the pathway for biosynthesis of saponin adjuvants from the soapbark tree.</title>
        <authorList>
            <person name="Reed J."/>
            <person name="Orme A."/>
            <person name="El-Demerdash A."/>
            <person name="Owen C."/>
            <person name="Martin L.B.B."/>
            <person name="Misra R.C."/>
            <person name="Kikuchi S."/>
            <person name="Rejzek M."/>
            <person name="Martin A.C."/>
            <person name="Harkess A."/>
            <person name="Leebens-Mack J."/>
            <person name="Louveau T."/>
            <person name="Stephenson M.J."/>
            <person name="Osbourn A."/>
        </authorList>
    </citation>
    <scope>NUCLEOTIDE SEQUENCE</scope>
    <source>
        <strain evidence="1">S10</strain>
    </source>
</reference>
<dbReference type="PANTHER" id="PTHR31170">
    <property type="entry name" value="BNAC04G53230D PROTEIN"/>
    <property type="match status" value="1"/>
</dbReference>